<evidence type="ECO:0000259" key="1">
    <source>
        <dbReference type="Pfam" id="PF12680"/>
    </source>
</evidence>
<dbReference type="AlphaFoldDB" id="A0A6G8Q8C0"/>
<gene>
    <name evidence="2" type="ORF">GBA63_07810</name>
</gene>
<proteinExistence type="predicted"/>
<name>A0A6G8Q8C0_9ACTN</name>
<dbReference type="SUPFAM" id="SSF54427">
    <property type="entry name" value="NTF2-like"/>
    <property type="match status" value="1"/>
</dbReference>
<organism evidence="2 3">
    <name type="scientific">Rubrobacter tropicus</name>
    <dbReference type="NCBI Taxonomy" id="2653851"/>
    <lineage>
        <taxon>Bacteria</taxon>
        <taxon>Bacillati</taxon>
        <taxon>Actinomycetota</taxon>
        <taxon>Rubrobacteria</taxon>
        <taxon>Rubrobacterales</taxon>
        <taxon>Rubrobacteraceae</taxon>
        <taxon>Rubrobacter</taxon>
    </lineage>
</organism>
<sequence>MSAPDLEAVLAWHEALNAGDAERLAALSHPDVELGGPRGPAMGRQVLKDWVGRANIRLEPLRSFRGGRTVVVEEEATWRDADTGEKTGGATVATVFRVRDGLVAAVVRHDDLEDALRAAGLEESDRVGQG</sequence>
<feature type="domain" description="SnoaL-like" evidence="1">
    <location>
        <begin position="9"/>
        <end position="105"/>
    </location>
</feature>
<dbReference type="Gene3D" id="3.10.450.50">
    <property type="match status" value="1"/>
</dbReference>
<dbReference type="EMBL" id="CP045119">
    <property type="protein sequence ID" value="QIN82557.1"/>
    <property type="molecule type" value="Genomic_DNA"/>
</dbReference>
<accession>A0A6G8Q8C0</accession>
<evidence type="ECO:0000313" key="2">
    <source>
        <dbReference type="EMBL" id="QIN82557.1"/>
    </source>
</evidence>
<dbReference type="RefSeq" id="WP_166175013.1">
    <property type="nucleotide sequence ID" value="NZ_CP045119.1"/>
</dbReference>
<reference evidence="2 3" key="1">
    <citation type="submission" date="2019-10" db="EMBL/GenBank/DDBJ databases">
        <title>Rubrobacter sp nov SCSIO 52090 isolated from a deep-sea sediment in the South China Sea.</title>
        <authorList>
            <person name="Chen R.W."/>
        </authorList>
    </citation>
    <scope>NUCLEOTIDE SEQUENCE [LARGE SCALE GENOMIC DNA]</scope>
    <source>
        <strain evidence="2 3">SCSIO 52909</strain>
    </source>
</reference>
<keyword evidence="3" id="KW-1185">Reference proteome</keyword>
<dbReference type="Pfam" id="PF12680">
    <property type="entry name" value="SnoaL_2"/>
    <property type="match status" value="1"/>
</dbReference>
<dbReference type="KEGG" id="rub:GBA63_07810"/>
<dbReference type="InterPro" id="IPR032710">
    <property type="entry name" value="NTF2-like_dom_sf"/>
</dbReference>
<evidence type="ECO:0000313" key="3">
    <source>
        <dbReference type="Proteomes" id="UP000501452"/>
    </source>
</evidence>
<dbReference type="Proteomes" id="UP000501452">
    <property type="component" value="Chromosome"/>
</dbReference>
<dbReference type="InterPro" id="IPR037401">
    <property type="entry name" value="SnoaL-like"/>
</dbReference>
<protein>
    <submittedName>
        <fullName evidence="2">DUF4440 domain-containing protein</fullName>
    </submittedName>
</protein>